<dbReference type="AlphaFoldDB" id="A0A7C9F6T6"/>
<accession>A0A7C9F6T6</accession>
<keyword evidence="2" id="KW-0732">Signal</keyword>
<feature type="chain" id="PRO_5027817938" description="Secreted protein" evidence="2">
    <location>
        <begin position="30"/>
        <end position="103"/>
    </location>
</feature>
<proteinExistence type="predicted"/>
<organism evidence="3">
    <name type="scientific">Opuntia streptacantha</name>
    <name type="common">Prickly pear cactus</name>
    <name type="synonym">Opuntia cardona</name>
    <dbReference type="NCBI Taxonomy" id="393608"/>
    <lineage>
        <taxon>Eukaryota</taxon>
        <taxon>Viridiplantae</taxon>
        <taxon>Streptophyta</taxon>
        <taxon>Embryophyta</taxon>
        <taxon>Tracheophyta</taxon>
        <taxon>Spermatophyta</taxon>
        <taxon>Magnoliopsida</taxon>
        <taxon>eudicotyledons</taxon>
        <taxon>Gunneridae</taxon>
        <taxon>Pentapetalae</taxon>
        <taxon>Caryophyllales</taxon>
        <taxon>Cactineae</taxon>
        <taxon>Cactaceae</taxon>
        <taxon>Opuntioideae</taxon>
        <taxon>Opuntia</taxon>
    </lineage>
</organism>
<reference evidence="3" key="1">
    <citation type="journal article" date="2013" name="J. Plant Res.">
        <title>Effect of fungi and light on seed germination of three Opuntia species from semiarid lands of central Mexico.</title>
        <authorList>
            <person name="Delgado-Sanchez P."/>
            <person name="Jimenez-Bremont J.F."/>
            <person name="Guerrero-Gonzalez Mde L."/>
            <person name="Flores J."/>
        </authorList>
    </citation>
    <scope>NUCLEOTIDE SEQUENCE</scope>
    <source>
        <tissue evidence="3">Cladode</tissue>
    </source>
</reference>
<evidence type="ECO:0008006" key="4">
    <source>
        <dbReference type="Google" id="ProtNLM"/>
    </source>
</evidence>
<name>A0A7C9F6T6_OPUST</name>
<evidence type="ECO:0000313" key="3">
    <source>
        <dbReference type="EMBL" id="MBA4679685.1"/>
    </source>
</evidence>
<feature type="transmembrane region" description="Helical" evidence="1">
    <location>
        <begin position="53"/>
        <end position="71"/>
    </location>
</feature>
<keyword evidence="1" id="KW-0812">Transmembrane</keyword>
<protein>
    <recommendedName>
        <fullName evidence="4">Secreted protein</fullName>
    </recommendedName>
</protein>
<feature type="signal peptide" evidence="2">
    <location>
        <begin position="1"/>
        <end position="29"/>
    </location>
</feature>
<evidence type="ECO:0000256" key="1">
    <source>
        <dbReference type="SAM" id="Phobius"/>
    </source>
</evidence>
<reference evidence="3" key="2">
    <citation type="submission" date="2020-07" db="EMBL/GenBank/DDBJ databases">
        <authorList>
            <person name="Vera ALvarez R."/>
            <person name="Arias-Moreno D.M."/>
            <person name="Jimenez-Jacinto V."/>
            <person name="Jimenez-Bremont J.F."/>
            <person name="Swaminathan K."/>
            <person name="Moose S.P."/>
            <person name="Guerrero-Gonzalez M.L."/>
            <person name="Marino-Ramirez L."/>
            <person name="Landsman D."/>
            <person name="Rodriguez-Kessler M."/>
            <person name="Delgado-Sanchez P."/>
        </authorList>
    </citation>
    <scope>NUCLEOTIDE SEQUENCE</scope>
    <source>
        <tissue evidence="3">Cladode</tissue>
    </source>
</reference>
<keyword evidence="1" id="KW-0472">Membrane</keyword>
<keyword evidence="1" id="KW-1133">Transmembrane helix</keyword>
<evidence type="ECO:0000256" key="2">
    <source>
        <dbReference type="SAM" id="SignalP"/>
    </source>
</evidence>
<sequence>MERLQSLSTVSCTFMSLLVLVFLLDLASCEEESMSRDKASKSTSTDFPDLSPVEIVASLFFFFFFFFFDFFDTETAGRELLVTGCELSTFSVNLTSSAPDSSS</sequence>
<dbReference type="EMBL" id="GISG01284192">
    <property type="protein sequence ID" value="MBA4679685.1"/>
    <property type="molecule type" value="Transcribed_RNA"/>
</dbReference>